<dbReference type="EMBL" id="MN739480">
    <property type="protein sequence ID" value="QHT07262.1"/>
    <property type="molecule type" value="Genomic_DNA"/>
</dbReference>
<accession>A0A6C0CSY1</accession>
<dbReference type="InterPro" id="IPR000268">
    <property type="entry name" value="RPABC5/Rpb10"/>
</dbReference>
<keyword evidence="4" id="KW-0804">Transcription</keyword>
<evidence type="ECO:0000256" key="1">
    <source>
        <dbReference type="ARBA" id="ARBA00022478"/>
    </source>
</evidence>
<dbReference type="GO" id="GO:0008270">
    <property type="term" value="F:zinc ion binding"/>
    <property type="evidence" value="ECO:0007669"/>
    <property type="project" value="TreeGrafter"/>
</dbReference>
<sequence>MIIPIKCVTCGKTLADKWDWYDEEVQKKKKMIEEGTDKSKKLTKKEEAIQEPLQYFDKIKTGDLLDKLGLTRYCCRRHFLGHVDMMQVI</sequence>
<proteinExistence type="predicted"/>
<dbReference type="GO" id="GO:0003677">
    <property type="term" value="F:DNA binding"/>
    <property type="evidence" value="ECO:0007669"/>
    <property type="project" value="InterPro"/>
</dbReference>
<dbReference type="PANTHER" id="PTHR23431:SF3">
    <property type="entry name" value="DNA-DIRECTED RNA POLYMERASES I, II, AND III SUBUNIT RPABC5"/>
    <property type="match status" value="1"/>
</dbReference>
<protein>
    <recommendedName>
        <fullName evidence="6">DNA-directed RNA polymerase subunit N</fullName>
    </recommendedName>
</protein>
<evidence type="ECO:0000256" key="3">
    <source>
        <dbReference type="ARBA" id="ARBA00022833"/>
    </source>
</evidence>
<dbReference type="SUPFAM" id="SSF46924">
    <property type="entry name" value="RNA polymerase subunit RPB10"/>
    <property type="match status" value="1"/>
</dbReference>
<dbReference type="AlphaFoldDB" id="A0A6C0CSY1"/>
<keyword evidence="1" id="KW-0240">DNA-directed RNA polymerase</keyword>
<evidence type="ECO:0000313" key="5">
    <source>
        <dbReference type="EMBL" id="QHT07262.1"/>
    </source>
</evidence>
<name>A0A6C0CSY1_9ZZZZ</name>
<evidence type="ECO:0000256" key="2">
    <source>
        <dbReference type="ARBA" id="ARBA00022723"/>
    </source>
</evidence>
<dbReference type="GO" id="GO:0000428">
    <property type="term" value="C:DNA-directed RNA polymerase complex"/>
    <property type="evidence" value="ECO:0007669"/>
    <property type="project" value="UniProtKB-KW"/>
</dbReference>
<keyword evidence="3" id="KW-0862">Zinc</keyword>
<organism evidence="5">
    <name type="scientific">viral metagenome</name>
    <dbReference type="NCBI Taxonomy" id="1070528"/>
    <lineage>
        <taxon>unclassified sequences</taxon>
        <taxon>metagenomes</taxon>
        <taxon>organismal metagenomes</taxon>
    </lineage>
</organism>
<dbReference type="Gene3D" id="1.10.10.60">
    <property type="entry name" value="Homeodomain-like"/>
    <property type="match status" value="1"/>
</dbReference>
<dbReference type="GO" id="GO:0006351">
    <property type="term" value="P:DNA-templated transcription"/>
    <property type="evidence" value="ECO:0007669"/>
    <property type="project" value="InterPro"/>
</dbReference>
<dbReference type="GO" id="GO:0003899">
    <property type="term" value="F:DNA-directed RNA polymerase activity"/>
    <property type="evidence" value="ECO:0007669"/>
    <property type="project" value="InterPro"/>
</dbReference>
<dbReference type="InterPro" id="IPR023580">
    <property type="entry name" value="RNA_pol_su_RPB10"/>
</dbReference>
<dbReference type="PANTHER" id="PTHR23431">
    <property type="entry name" value="DNA-DIRECTED RNA POLYMERASES I, II, AND III SUBUNIT RPABC5 FAMILY MEMBER"/>
    <property type="match status" value="1"/>
</dbReference>
<keyword evidence="2" id="KW-0479">Metal-binding</keyword>
<evidence type="ECO:0008006" key="6">
    <source>
        <dbReference type="Google" id="ProtNLM"/>
    </source>
</evidence>
<reference evidence="5" key="1">
    <citation type="journal article" date="2020" name="Nature">
        <title>Giant virus diversity and host interactions through global metagenomics.</title>
        <authorList>
            <person name="Schulz F."/>
            <person name="Roux S."/>
            <person name="Paez-Espino D."/>
            <person name="Jungbluth S."/>
            <person name="Walsh D.A."/>
            <person name="Denef V.J."/>
            <person name="McMahon K.D."/>
            <person name="Konstantinidis K.T."/>
            <person name="Eloe-Fadrosh E.A."/>
            <person name="Kyrpides N.C."/>
            <person name="Woyke T."/>
        </authorList>
    </citation>
    <scope>NUCLEOTIDE SEQUENCE</scope>
    <source>
        <strain evidence="5">GVMAG-M-3300021962-46</strain>
    </source>
</reference>
<dbReference type="Pfam" id="PF01194">
    <property type="entry name" value="RNA_pol_N"/>
    <property type="match status" value="1"/>
</dbReference>
<evidence type="ECO:0000256" key="4">
    <source>
        <dbReference type="ARBA" id="ARBA00023163"/>
    </source>
</evidence>